<dbReference type="GO" id="GO:0000147">
    <property type="term" value="P:actin cortical patch assembly"/>
    <property type="evidence" value="ECO:0007669"/>
    <property type="project" value="EnsemblFungi"/>
</dbReference>
<evidence type="ECO:0000259" key="15">
    <source>
        <dbReference type="PROSITE" id="PS50011"/>
    </source>
</evidence>
<evidence type="ECO:0000256" key="5">
    <source>
        <dbReference type="ARBA" id="ARBA00022553"/>
    </source>
</evidence>
<keyword evidence="6" id="KW-0808">Transferase</keyword>
<dbReference type="Pfam" id="PF00069">
    <property type="entry name" value="Pkinase"/>
    <property type="match status" value="1"/>
</dbReference>
<dbReference type="PANTHER" id="PTHR22967">
    <property type="entry name" value="SERINE/THREONINE PROTEIN KINASE"/>
    <property type="match status" value="1"/>
</dbReference>
<dbReference type="GO" id="GO:1900186">
    <property type="term" value="P:negative regulation of clathrin-dependent endocytosis"/>
    <property type="evidence" value="ECO:0007669"/>
    <property type="project" value="EnsemblFungi"/>
</dbReference>
<keyword evidence="4" id="KW-0723">Serine/threonine-protein kinase</keyword>
<dbReference type="SUPFAM" id="SSF56112">
    <property type="entry name" value="Protein kinase-like (PK-like)"/>
    <property type="match status" value="1"/>
</dbReference>
<feature type="compositionally biased region" description="Basic residues" evidence="14">
    <location>
        <begin position="729"/>
        <end position="741"/>
    </location>
</feature>
<evidence type="ECO:0000256" key="4">
    <source>
        <dbReference type="ARBA" id="ARBA00022527"/>
    </source>
</evidence>
<protein>
    <recommendedName>
        <fullName evidence="2">non-specific serine/threonine protein kinase</fullName>
        <ecNumber evidence="2">2.7.11.1</ecNumber>
    </recommendedName>
</protein>
<accession>A0A0C7MUX7</accession>
<evidence type="ECO:0000313" key="17">
    <source>
        <dbReference type="Proteomes" id="UP000054304"/>
    </source>
</evidence>
<keyword evidence="5" id="KW-0597">Phosphoprotein</keyword>
<dbReference type="HOGENOM" id="CLU_011638_3_0_1"/>
<dbReference type="InterPro" id="IPR000719">
    <property type="entry name" value="Prot_kinase_dom"/>
</dbReference>
<name>A0A0C7MUX7_9SACH</name>
<dbReference type="RefSeq" id="XP_022627582.1">
    <property type="nucleotide sequence ID" value="XM_022773072.1"/>
</dbReference>
<dbReference type="GO" id="GO:0030479">
    <property type="term" value="C:actin cortical patch"/>
    <property type="evidence" value="ECO:0007669"/>
    <property type="project" value="UniProtKB-SubCell"/>
</dbReference>
<feature type="compositionally biased region" description="Polar residues" evidence="14">
    <location>
        <begin position="528"/>
        <end position="540"/>
    </location>
</feature>
<keyword evidence="3" id="KW-0963">Cytoplasm</keyword>
<dbReference type="GeneID" id="34684770"/>
<evidence type="ECO:0000256" key="11">
    <source>
        <dbReference type="ARBA" id="ARBA00047899"/>
    </source>
</evidence>
<feature type="compositionally biased region" description="Polar residues" evidence="14">
    <location>
        <begin position="485"/>
        <end position="505"/>
    </location>
</feature>
<feature type="region of interest" description="Disordered" evidence="14">
    <location>
        <begin position="462"/>
        <end position="540"/>
    </location>
</feature>
<dbReference type="SMART" id="SM00220">
    <property type="entry name" value="S_TKc"/>
    <property type="match status" value="1"/>
</dbReference>
<evidence type="ECO:0000256" key="12">
    <source>
        <dbReference type="ARBA" id="ARBA00048679"/>
    </source>
</evidence>
<keyword evidence="10" id="KW-0206">Cytoskeleton</keyword>
<feature type="region of interest" description="Disordered" evidence="14">
    <location>
        <begin position="415"/>
        <end position="443"/>
    </location>
</feature>
<evidence type="ECO:0000313" key="16">
    <source>
        <dbReference type="EMBL" id="CEP61348.1"/>
    </source>
</evidence>
<evidence type="ECO:0000256" key="13">
    <source>
        <dbReference type="ARBA" id="ARBA00065090"/>
    </source>
</evidence>
<dbReference type="CDD" id="cd14037">
    <property type="entry name" value="STKc_NAK_like"/>
    <property type="match status" value="1"/>
</dbReference>
<evidence type="ECO:0000256" key="7">
    <source>
        <dbReference type="ARBA" id="ARBA00022741"/>
    </source>
</evidence>
<feature type="domain" description="Protein kinase" evidence="15">
    <location>
        <begin position="23"/>
        <end position="311"/>
    </location>
</feature>
<gene>
    <name evidence="16" type="ORF">LALA0_S03e00848g</name>
</gene>
<keyword evidence="7" id="KW-0547">Nucleotide-binding</keyword>
<dbReference type="EMBL" id="LN736362">
    <property type="protein sequence ID" value="CEP61348.1"/>
    <property type="molecule type" value="Genomic_DNA"/>
</dbReference>
<evidence type="ECO:0000256" key="6">
    <source>
        <dbReference type="ARBA" id="ARBA00022679"/>
    </source>
</evidence>
<dbReference type="PANTHER" id="PTHR22967:SF57">
    <property type="entry name" value="AUXILIN, ISOFORM A-RELATED"/>
    <property type="match status" value="1"/>
</dbReference>
<keyword evidence="17" id="KW-1185">Reference proteome</keyword>
<dbReference type="EC" id="2.7.11.1" evidence="2"/>
<evidence type="ECO:0000256" key="8">
    <source>
        <dbReference type="ARBA" id="ARBA00022777"/>
    </source>
</evidence>
<evidence type="ECO:0000256" key="1">
    <source>
        <dbReference type="ARBA" id="ARBA00004134"/>
    </source>
</evidence>
<dbReference type="Gene3D" id="1.10.510.10">
    <property type="entry name" value="Transferase(Phosphotransferase) domain 1"/>
    <property type="match status" value="1"/>
</dbReference>
<dbReference type="PROSITE" id="PS50011">
    <property type="entry name" value="PROTEIN_KINASE_DOM"/>
    <property type="match status" value="1"/>
</dbReference>
<keyword evidence="9" id="KW-0067">ATP-binding</keyword>
<sequence>MNNNQLPDIYPAGTALTVGSHKARIIKYLASGGFAHIYSAEISPADSNSSTIVACLKRVLVPDKPSLNVLRAEVDAMKLLRGNRHVVSYIDSHAAKSGHRNGSYEVFLLMELCTGGGLIDFMNTRLQNRLQEAEVLKIMSDITQGIAAMHALLPPLVHRDIKIENVLIAGDNTFKVCDFGSVCGIIRPPKNGQEFNYVQHDILKNTTAQYRSPEMIDLYRGYPINEKSDIWALGVFLYKLCYYTTPFEKVGEAAILHSRFQFPAYPQYSDKLKHLISVMLTENPLMRPNICQVLEEVSRVRNVPCPLRNFYILRSMQQHHETKSHSPTPIHQSSSQPKIEVIQHISTQQPVAGLSSWKSFANGSNNGMLYQPQTKSQGNQVSHQNRLADPFKAIDKTRLLNGTATKLPAVSTAGNNPTLVHGKTSTEADLFSSRRSASPALGGRGDISKIVSANPTTLEMHSKYSSTRTQNDNVLGTTPALRSSVPRQLSSSRTSDVLESQNSGDSVGKRLGQKLKKVFTGERRSISPIKSRQNTGESVKSSFATLRRGISRAGSLKEDLSSKWGSNDLPVGLAPSNGQRARISSSDSIEEERVSMRRSHSRSSSTASIISDLDKLDEDDTAAKEYYRARSPVRMGHDNDSRLSIQKRVQDLLKSSEDAHVLKTASGYGETSAFEEAKLLPQLTNETMLRDRGDSSASTPKVLSPGERHSSVVITKVAPEKGRSPFKPAHPKPKRPAKPIHLRGDKLSLPSASESDRDTDHWNLREIEELEKDFKTRFPSAA</sequence>
<dbReference type="GO" id="GO:0004674">
    <property type="term" value="F:protein serine/threonine kinase activity"/>
    <property type="evidence" value="ECO:0007669"/>
    <property type="project" value="UniProtKB-KW"/>
</dbReference>
<feature type="compositionally biased region" description="Polar residues" evidence="14">
    <location>
        <begin position="462"/>
        <end position="476"/>
    </location>
</feature>
<evidence type="ECO:0000256" key="3">
    <source>
        <dbReference type="ARBA" id="ARBA00022490"/>
    </source>
</evidence>
<dbReference type="STRING" id="1245769.A0A0C7MUX7"/>
<proteinExistence type="predicted"/>
<evidence type="ECO:0000256" key="9">
    <source>
        <dbReference type="ARBA" id="ARBA00022840"/>
    </source>
</evidence>
<dbReference type="GO" id="GO:0120133">
    <property type="term" value="P:negative regulation of actin cortical patch assembly"/>
    <property type="evidence" value="ECO:0007669"/>
    <property type="project" value="EnsemblFungi"/>
</dbReference>
<dbReference type="InterPro" id="IPR008271">
    <property type="entry name" value="Ser/Thr_kinase_AS"/>
</dbReference>
<dbReference type="FunFam" id="1.10.510.10:FF:000441">
    <property type="entry name" value="Serine/threonine protein kinase"/>
    <property type="match status" value="1"/>
</dbReference>
<dbReference type="GO" id="GO:0007015">
    <property type="term" value="P:actin filament organization"/>
    <property type="evidence" value="ECO:0007669"/>
    <property type="project" value="TreeGrafter"/>
</dbReference>
<comment type="subcellular location">
    <subcellularLocation>
        <location evidence="1">Cytoplasm</location>
        <location evidence="1">Cytoskeleton</location>
        <location evidence="1">Actin patch</location>
    </subcellularLocation>
</comment>
<comment type="catalytic activity">
    <reaction evidence="12">
        <text>L-seryl-[protein] + ATP = O-phospho-L-seryl-[protein] + ADP + H(+)</text>
        <dbReference type="Rhea" id="RHEA:17989"/>
        <dbReference type="Rhea" id="RHEA-COMP:9863"/>
        <dbReference type="Rhea" id="RHEA-COMP:11604"/>
        <dbReference type="ChEBI" id="CHEBI:15378"/>
        <dbReference type="ChEBI" id="CHEBI:29999"/>
        <dbReference type="ChEBI" id="CHEBI:30616"/>
        <dbReference type="ChEBI" id="CHEBI:83421"/>
        <dbReference type="ChEBI" id="CHEBI:456216"/>
        <dbReference type="EC" id="2.7.11.1"/>
    </reaction>
</comment>
<reference evidence="16 17" key="1">
    <citation type="submission" date="2014-12" db="EMBL/GenBank/DDBJ databases">
        <authorList>
            <person name="Neuveglise Cecile"/>
        </authorList>
    </citation>
    <scope>NUCLEOTIDE SEQUENCE [LARGE SCALE GENOMIC DNA]</scope>
    <source>
        <strain evidence="16 17">CBS 12615</strain>
    </source>
</reference>
<dbReference type="InterPro" id="IPR011009">
    <property type="entry name" value="Kinase-like_dom_sf"/>
</dbReference>
<keyword evidence="8" id="KW-0418">Kinase</keyword>
<dbReference type="GO" id="GO:0005524">
    <property type="term" value="F:ATP binding"/>
    <property type="evidence" value="ECO:0007669"/>
    <property type="project" value="UniProtKB-KW"/>
</dbReference>
<feature type="region of interest" description="Disordered" evidence="14">
    <location>
        <begin position="686"/>
        <end position="761"/>
    </location>
</feature>
<dbReference type="PROSITE" id="PS00108">
    <property type="entry name" value="PROTEIN_KINASE_ST"/>
    <property type="match status" value="1"/>
</dbReference>
<dbReference type="GO" id="GO:0031333">
    <property type="term" value="P:negative regulation of protein-containing complex assembly"/>
    <property type="evidence" value="ECO:0007669"/>
    <property type="project" value="EnsemblFungi"/>
</dbReference>
<dbReference type="AlphaFoldDB" id="A0A0C7MUX7"/>
<dbReference type="OrthoDB" id="2018507at2759"/>
<feature type="compositionally biased region" description="Polar residues" evidence="14">
    <location>
        <begin position="415"/>
        <end position="427"/>
    </location>
</feature>
<dbReference type="Proteomes" id="UP000054304">
    <property type="component" value="Unassembled WGS sequence"/>
</dbReference>
<evidence type="ECO:0000256" key="10">
    <source>
        <dbReference type="ARBA" id="ARBA00023212"/>
    </source>
</evidence>
<feature type="region of interest" description="Disordered" evidence="14">
    <location>
        <begin position="556"/>
        <end position="608"/>
    </location>
</feature>
<organism evidence="16 17">
    <name type="scientific">Lachancea lanzarotensis</name>
    <dbReference type="NCBI Taxonomy" id="1245769"/>
    <lineage>
        <taxon>Eukaryota</taxon>
        <taxon>Fungi</taxon>
        <taxon>Dikarya</taxon>
        <taxon>Ascomycota</taxon>
        <taxon>Saccharomycotina</taxon>
        <taxon>Saccharomycetes</taxon>
        <taxon>Saccharomycetales</taxon>
        <taxon>Saccharomycetaceae</taxon>
        <taxon>Lachancea</taxon>
    </lineage>
</organism>
<evidence type="ECO:0000256" key="2">
    <source>
        <dbReference type="ARBA" id="ARBA00012513"/>
    </source>
</evidence>
<comment type="subunit">
    <text evidence="13">Interacts with ABP1, which is required for proper actin patch localization.</text>
</comment>
<comment type="catalytic activity">
    <reaction evidence="11">
        <text>L-threonyl-[protein] + ATP = O-phospho-L-threonyl-[protein] + ADP + H(+)</text>
        <dbReference type="Rhea" id="RHEA:46608"/>
        <dbReference type="Rhea" id="RHEA-COMP:11060"/>
        <dbReference type="Rhea" id="RHEA-COMP:11605"/>
        <dbReference type="ChEBI" id="CHEBI:15378"/>
        <dbReference type="ChEBI" id="CHEBI:30013"/>
        <dbReference type="ChEBI" id="CHEBI:30616"/>
        <dbReference type="ChEBI" id="CHEBI:61977"/>
        <dbReference type="ChEBI" id="CHEBI:456216"/>
        <dbReference type="EC" id="2.7.11.1"/>
    </reaction>
</comment>
<evidence type="ECO:0000256" key="14">
    <source>
        <dbReference type="SAM" id="MobiDB-lite"/>
    </source>
</evidence>